<organism evidence="1 2">
    <name type="scientific">Dryococelus australis</name>
    <dbReference type="NCBI Taxonomy" id="614101"/>
    <lineage>
        <taxon>Eukaryota</taxon>
        <taxon>Metazoa</taxon>
        <taxon>Ecdysozoa</taxon>
        <taxon>Arthropoda</taxon>
        <taxon>Hexapoda</taxon>
        <taxon>Insecta</taxon>
        <taxon>Pterygota</taxon>
        <taxon>Neoptera</taxon>
        <taxon>Polyneoptera</taxon>
        <taxon>Phasmatodea</taxon>
        <taxon>Verophasmatodea</taxon>
        <taxon>Anareolatae</taxon>
        <taxon>Phasmatidae</taxon>
        <taxon>Eurycanthinae</taxon>
        <taxon>Dryococelus</taxon>
    </lineage>
</organism>
<comment type="caution">
    <text evidence="1">The sequence shown here is derived from an EMBL/GenBank/DDBJ whole genome shotgun (WGS) entry which is preliminary data.</text>
</comment>
<dbReference type="Proteomes" id="UP001159363">
    <property type="component" value="Chromosome X"/>
</dbReference>
<gene>
    <name evidence="1" type="ORF">PR048_013292</name>
</gene>
<name>A0ABQ9HS70_9NEOP</name>
<evidence type="ECO:0000313" key="1">
    <source>
        <dbReference type="EMBL" id="KAJ8887077.1"/>
    </source>
</evidence>
<keyword evidence="2" id="KW-1185">Reference proteome</keyword>
<reference evidence="1 2" key="1">
    <citation type="submission" date="2023-02" db="EMBL/GenBank/DDBJ databases">
        <title>LHISI_Scaffold_Assembly.</title>
        <authorList>
            <person name="Stuart O.P."/>
            <person name="Cleave R."/>
            <person name="Magrath M.J.L."/>
            <person name="Mikheyev A.S."/>
        </authorList>
    </citation>
    <scope>NUCLEOTIDE SEQUENCE [LARGE SCALE GENOMIC DNA]</scope>
    <source>
        <strain evidence="1">Daus_M_001</strain>
        <tissue evidence="1">Leg muscle</tissue>
    </source>
</reference>
<dbReference type="EMBL" id="JARBHB010000004">
    <property type="protein sequence ID" value="KAJ8887077.1"/>
    <property type="molecule type" value="Genomic_DNA"/>
</dbReference>
<accession>A0ABQ9HS70</accession>
<protein>
    <submittedName>
        <fullName evidence="1">Uncharacterized protein</fullName>
    </submittedName>
</protein>
<proteinExistence type="predicted"/>
<sequence length="158" mass="18744">MLVMYLKKHVEENLQIEYKVFQTFVNENLNIRFYAPSTNKCSICIILKNNIKDERDKTEKHNLQMDYYSQTNLILPKLPDHAAYYNRQMCLFDFTICEVMSNSFQNKTNNFYMWAEDAYALHDVTTIRLFSDGCGGQNNNQIMIRMLSHCMLLKNLNI</sequence>
<evidence type="ECO:0000313" key="2">
    <source>
        <dbReference type="Proteomes" id="UP001159363"/>
    </source>
</evidence>